<evidence type="ECO:0000313" key="2">
    <source>
        <dbReference type="EMBL" id="SUS05339.1"/>
    </source>
</evidence>
<name>A0A380TAJ7_9ZZZZ</name>
<dbReference type="EMBL" id="UIDG01000101">
    <property type="protein sequence ID" value="SUS05339.1"/>
    <property type="molecule type" value="Genomic_DNA"/>
</dbReference>
<proteinExistence type="predicted"/>
<dbReference type="PANTHER" id="PTHR12469">
    <property type="entry name" value="PROTEIN EMI5 HOMOLOG, MITOCHONDRIAL"/>
    <property type="match status" value="1"/>
</dbReference>
<evidence type="ECO:0008006" key="4">
    <source>
        <dbReference type="Google" id="ProtNLM"/>
    </source>
</evidence>
<dbReference type="InterPro" id="IPR036714">
    <property type="entry name" value="SDH_sf"/>
</dbReference>
<sequence>MTMPSPSEARRKRLFFRCHHTGMKENDVLIGGFAERHMADLSDDDVCWFEDFLMNNNDIDIYNWMLGNKPLPPELEHPVMRLLMRSVGAS</sequence>
<dbReference type="GO" id="GO:0005739">
    <property type="term" value="C:mitochondrion"/>
    <property type="evidence" value="ECO:0007669"/>
    <property type="project" value="TreeGrafter"/>
</dbReference>
<dbReference type="GO" id="GO:0034553">
    <property type="term" value="P:mitochondrial respiratory chain complex II assembly"/>
    <property type="evidence" value="ECO:0007669"/>
    <property type="project" value="TreeGrafter"/>
</dbReference>
<evidence type="ECO:0000313" key="3">
    <source>
        <dbReference type="EMBL" id="SUS06481.1"/>
    </source>
</evidence>
<keyword evidence="1" id="KW-0143">Chaperone</keyword>
<reference evidence="2" key="1">
    <citation type="submission" date="2018-07" db="EMBL/GenBank/DDBJ databases">
        <authorList>
            <person name="Quirk P.G."/>
            <person name="Krulwich T.A."/>
        </authorList>
    </citation>
    <scope>NUCLEOTIDE SEQUENCE</scope>
</reference>
<dbReference type="Pfam" id="PF03937">
    <property type="entry name" value="Sdh5"/>
    <property type="match status" value="1"/>
</dbReference>
<accession>A0A380TAJ7</accession>
<dbReference type="EMBL" id="UIDG01000212">
    <property type="protein sequence ID" value="SUS06481.1"/>
    <property type="molecule type" value="Genomic_DNA"/>
</dbReference>
<dbReference type="AlphaFoldDB" id="A0A380TAJ7"/>
<organism evidence="2">
    <name type="scientific">metagenome</name>
    <dbReference type="NCBI Taxonomy" id="256318"/>
    <lineage>
        <taxon>unclassified sequences</taxon>
        <taxon>metagenomes</taxon>
    </lineage>
</organism>
<dbReference type="InterPro" id="IPR005631">
    <property type="entry name" value="SDH"/>
</dbReference>
<protein>
    <recommendedName>
        <fullName evidence="4">FAD assembly factor SdhE</fullName>
    </recommendedName>
</protein>
<dbReference type="GO" id="GO:0006099">
    <property type="term" value="P:tricarboxylic acid cycle"/>
    <property type="evidence" value="ECO:0007669"/>
    <property type="project" value="TreeGrafter"/>
</dbReference>
<dbReference type="GO" id="GO:0006121">
    <property type="term" value="P:mitochondrial electron transport, succinate to ubiquinone"/>
    <property type="evidence" value="ECO:0007669"/>
    <property type="project" value="TreeGrafter"/>
</dbReference>
<gene>
    <name evidence="2" type="ORF">DF3PB_190003</name>
    <name evidence="3" type="ORF">DF3PB_290003</name>
</gene>
<evidence type="ECO:0000256" key="1">
    <source>
        <dbReference type="ARBA" id="ARBA00023186"/>
    </source>
</evidence>
<dbReference type="Gene3D" id="1.10.150.250">
    <property type="entry name" value="Flavinator of succinate dehydrogenase"/>
    <property type="match status" value="1"/>
</dbReference>
<dbReference type="PANTHER" id="PTHR12469:SF2">
    <property type="entry name" value="SUCCINATE DEHYDROGENASE ASSEMBLY FACTOR 2, MITOCHONDRIAL"/>
    <property type="match status" value="1"/>
</dbReference>
<dbReference type="SUPFAM" id="SSF109910">
    <property type="entry name" value="YgfY-like"/>
    <property type="match status" value="1"/>
</dbReference>